<keyword evidence="3" id="KW-0560">Oxidoreductase</keyword>
<dbReference type="EMBL" id="QOQD01000001">
    <property type="protein sequence ID" value="RCL74596.1"/>
    <property type="molecule type" value="Genomic_DNA"/>
</dbReference>
<dbReference type="Proteomes" id="UP000253570">
    <property type="component" value="Unassembled WGS sequence"/>
</dbReference>
<evidence type="ECO:0000256" key="3">
    <source>
        <dbReference type="ARBA" id="ARBA00023002"/>
    </source>
</evidence>
<dbReference type="PROSITE" id="PS51014">
    <property type="entry name" value="COBK_CBIJ"/>
    <property type="match status" value="1"/>
</dbReference>
<dbReference type="UniPathway" id="UPA00148"/>
<dbReference type="InterPro" id="IPR003723">
    <property type="entry name" value="Precorrin-6x_reduct"/>
</dbReference>
<evidence type="ECO:0000313" key="5">
    <source>
        <dbReference type="Proteomes" id="UP000253570"/>
    </source>
</evidence>
<proteinExistence type="predicted"/>
<accession>A0A368DTF5</accession>
<protein>
    <submittedName>
        <fullName evidence="4">Cobalt-precorrin-6A reductase</fullName>
    </submittedName>
</protein>
<comment type="pathway">
    <text evidence="1">Cofactor biosynthesis; adenosylcobalamin biosynthesis.</text>
</comment>
<dbReference type="PANTHER" id="PTHR36925:SF1">
    <property type="entry name" value="COBALT-PRECORRIN-6A REDUCTASE"/>
    <property type="match status" value="1"/>
</dbReference>
<dbReference type="AlphaFoldDB" id="A0A368DTF5"/>
<name>A0A368DTF5_9PROT</name>
<evidence type="ECO:0000313" key="4">
    <source>
        <dbReference type="EMBL" id="RCL74596.1"/>
    </source>
</evidence>
<reference evidence="4 5" key="1">
    <citation type="journal article" date="2018" name="Microbiome">
        <title>Fine metagenomic profile of the Mediterranean stratified and mixed water columns revealed by assembly and recruitment.</title>
        <authorList>
            <person name="Haro-Moreno J.M."/>
            <person name="Lopez-Perez M."/>
            <person name="De La Torre J.R."/>
            <person name="Picazo A."/>
            <person name="Camacho A."/>
            <person name="Rodriguez-Valera F."/>
        </authorList>
    </citation>
    <scope>NUCLEOTIDE SEQUENCE [LARGE SCALE GENOMIC DNA]</scope>
    <source>
        <strain evidence="4">MED-G57</strain>
    </source>
</reference>
<evidence type="ECO:0000256" key="1">
    <source>
        <dbReference type="ARBA" id="ARBA00004953"/>
    </source>
</evidence>
<sequence>MHKILIIGGTAEGFKIASSLNENNYSSVLSLQGNTLQPRQVNYVTRSGGFGGIDGLKNYLNNNCINIIIDASHPYSTQISNNVKLAARELKIKLFILHRPEWQKKYFDQWVHTNSFNNTRAIVETLPRESRLFLTIGKKYIPLFSDCKQWLMIRTIDPYIAQPQGNRKYITGRGPFHVSQELILLRENKITHLVSRNSGSIETYAKVEAARILGIEIIMIDRNENTPRKSSQIDVLMKDTLSYLGRNK</sequence>
<dbReference type="Pfam" id="PF02571">
    <property type="entry name" value="CbiJ"/>
    <property type="match status" value="1"/>
</dbReference>
<organism evidence="4 5">
    <name type="scientific">PS1 clade bacterium</name>
    <dbReference type="NCBI Taxonomy" id="2175152"/>
    <lineage>
        <taxon>Bacteria</taxon>
        <taxon>Pseudomonadati</taxon>
        <taxon>Pseudomonadota</taxon>
        <taxon>Alphaproteobacteria</taxon>
        <taxon>PS1 clade</taxon>
    </lineage>
</organism>
<evidence type="ECO:0000256" key="2">
    <source>
        <dbReference type="ARBA" id="ARBA00022573"/>
    </source>
</evidence>
<dbReference type="PANTHER" id="PTHR36925">
    <property type="entry name" value="COBALT-PRECORRIN-6A REDUCTASE"/>
    <property type="match status" value="1"/>
</dbReference>
<keyword evidence="2" id="KW-0169">Cobalamin biosynthesis</keyword>
<dbReference type="GO" id="GO:0016994">
    <property type="term" value="F:precorrin-6A reductase activity"/>
    <property type="evidence" value="ECO:0007669"/>
    <property type="project" value="InterPro"/>
</dbReference>
<comment type="caution">
    <text evidence="4">The sequence shown here is derived from an EMBL/GenBank/DDBJ whole genome shotgun (WGS) entry which is preliminary data.</text>
</comment>
<gene>
    <name evidence="4" type="ORF">DBW71_00170</name>
</gene>
<dbReference type="GO" id="GO:0009236">
    <property type="term" value="P:cobalamin biosynthetic process"/>
    <property type="evidence" value="ECO:0007669"/>
    <property type="project" value="UniProtKB-UniPathway"/>
</dbReference>